<dbReference type="PROSITE" id="PS01229">
    <property type="entry name" value="COF_2"/>
    <property type="match status" value="1"/>
</dbReference>
<reference evidence="1 2" key="1">
    <citation type="journal article" date="2013" name="Genome Announc.">
        <title>Draft Genome Sequence of Catellicoccus marimammalium, a Novel Species Commonly Found in Gull Feces.</title>
        <authorList>
            <person name="Weigand M.R."/>
            <person name="Ryu H."/>
            <person name="Bozcek L."/>
            <person name="Konstantinidis K.T."/>
            <person name="Santo Domingo J.W."/>
        </authorList>
    </citation>
    <scope>NUCLEOTIDE SEQUENCE [LARGE SCALE GENOMIC DNA]</scope>
    <source>
        <strain evidence="1 2">M35/04/3</strain>
    </source>
</reference>
<dbReference type="Proteomes" id="UP000016057">
    <property type="component" value="Unassembled WGS sequence"/>
</dbReference>
<dbReference type="PANTHER" id="PTHR10000">
    <property type="entry name" value="PHOSPHOSERINE PHOSPHATASE"/>
    <property type="match status" value="1"/>
</dbReference>
<dbReference type="EMBL" id="AMYT01000021">
    <property type="protein sequence ID" value="EKU27066.1"/>
    <property type="molecule type" value="Genomic_DNA"/>
</dbReference>
<dbReference type="OrthoDB" id="9790031at2"/>
<proteinExistence type="predicted"/>
<dbReference type="PANTHER" id="PTHR10000:SF8">
    <property type="entry name" value="HAD SUPERFAMILY HYDROLASE-LIKE, TYPE 3"/>
    <property type="match status" value="1"/>
</dbReference>
<dbReference type="CDD" id="cd07516">
    <property type="entry name" value="HAD_Pase"/>
    <property type="match status" value="1"/>
</dbReference>
<dbReference type="STRING" id="1234409.C683_1062"/>
<dbReference type="NCBIfam" id="NF007806">
    <property type="entry name" value="PRK10513.1"/>
    <property type="match status" value="1"/>
</dbReference>
<dbReference type="InterPro" id="IPR036412">
    <property type="entry name" value="HAD-like_sf"/>
</dbReference>
<dbReference type="Pfam" id="PF08282">
    <property type="entry name" value="Hydrolase_3"/>
    <property type="match status" value="1"/>
</dbReference>
<organism evidence="1 2">
    <name type="scientific">Catellicoccus marimammalium M35/04/3</name>
    <dbReference type="NCBI Taxonomy" id="1234409"/>
    <lineage>
        <taxon>Bacteria</taxon>
        <taxon>Bacillati</taxon>
        <taxon>Bacillota</taxon>
        <taxon>Bacilli</taxon>
        <taxon>Lactobacillales</taxon>
        <taxon>Enterococcaceae</taxon>
        <taxon>Catellicoccus</taxon>
    </lineage>
</organism>
<dbReference type="GO" id="GO:0016791">
    <property type="term" value="F:phosphatase activity"/>
    <property type="evidence" value="ECO:0007669"/>
    <property type="project" value="UniProtKB-ARBA"/>
</dbReference>
<dbReference type="GO" id="GO:0005829">
    <property type="term" value="C:cytosol"/>
    <property type="evidence" value="ECO:0007669"/>
    <property type="project" value="TreeGrafter"/>
</dbReference>
<evidence type="ECO:0000313" key="2">
    <source>
        <dbReference type="Proteomes" id="UP000016057"/>
    </source>
</evidence>
<dbReference type="RefSeq" id="WP_009491731.1">
    <property type="nucleotide sequence ID" value="NZ_AMYT01000021.1"/>
</dbReference>
<dbReference type="NCBIfam" id="TIGR01484">
    <property type="entry name" value="HAD-SF-IIB"/>
    <property type="match status" value="1"/>
</dbReference>
<accession>K8ZNC6</accession>
<dbReference type="AlphaFoldDB" id="K8ZNC6"/>
<dbReference type="eggNOG" id="COG0561">
    <property type="taxonomic scope" value="Bacteria"/>
</dbReference>
<dbReference type="PATRIC" id="fig|1234409.3.peg.1014"/>
<dbReference type="InterPro" id="IPR006379">
    <property type="entry name" value="HAD-SF_hydro_IIB"/>
</dbReference>
<sequence length="267" mass="29814">MIKLIAIDIDGTLLNEHHQLADEVKLALQKKAKEGVKIVLCTGRPILGVQNYLDELGFTGEDDYVITFNGALAQKVKSKEILAHHTLTIADYYKMERLALELGVHMHTETTEAMYTSNKDISKYTVIESGMTNMPLHYCTAEEMDRDMIISKMMFIDDPAILDAAIPHIPEKYLEEYEFVKSMDFFLEILNKKATKGNALKDLAEQLGIQREEVMAIGDNMNDMTMIEYAGVGVAMGNAVPELKAVADQVTKTNAENGVAYAVETWA</sequence>
<dbReference type="SFLD" id="SFLDG01140">
    <property type="entry name" value="C2.B:_Phosphomannomutase_and_P"/>
    <property type="match status" value="1"/>
</dbReference>
<dbReference type="PROSITE" id="PS01228">
    <property type="entry name" value="COF_1"/>
    <property type="match status" value="1"/>
</dbReference>
<evidence type="ECO:0000313" key="1">
    <source>
        <dbReference type="EMBL" id="EKU27066.1"/>
    </source>
</evidence>
<dbReference type="NCBIfam" id="TIGR00099">
    <property type="entry name" value="Cof-subfamily"/>
    <property type="match status" value="1"/>
</dbReference>
<dbReference type="SFLD" id="SFLDG01144">
    <property type="entry name" value="C2.B.4:_PGP_Like"/>
    <property type="match status" value="1"/>
</dbReference>
<dbReference type="SFLD" id="SFLDS00003">
    <property type="entry name" value="Haloacid_Dehalogenase"/>
    <property type="match status" value="1"/>
</dbReference>
<keyword evidence="2" id="KW-1185">Reference proteome</keyword>
<dbReference type="Gene3D" id="3.40.50.1000">
    <property type="entry name" value="HAD superfamily/HAD-like"/>
    <property type="match status" value="1"/>
</dbReference>
<name>K8ZNC6_9ENTE</name>
<dbReference type="GO" id="GO:0000287">
    <property type="term" value="F:magnesium ion binding"/>
    <property type="evidence" value="ECO:0007669"/>
    <property type="project" value="TreeGrafter"/>
</dbReference>
<dbReference type="InterPro" id="IPR023214">
    <property type="entry name" value="HAD_sf"/>
</dbReference>
<dbReference type="SUPFAM" id="SSF56784">
    <property type="entry name" value="HAD-like"/>
    <property type="match status" value="1"/>
</dbReference>
<dbReference type="InterPro" id="IPR000150">
    <property type="entry name" value="Cof"/>
</dbReference>
<protein>
    <submittedName>
        <fullName evidence="1">Phosphatase YidA</fullName>
    </submittedName>
</protein>
<comment type="caution">
    <text evidence="1">The sequence shown here is derived from an EMBL/GenBank/DDBJ whole genome shotgun (WGS) entry which is preliminary data.</text>
</comment>
<dbReference type="Gene3D" id="3.30.1240.10">
    <property type="match status" value="1"/>
</dbReference>
<gene>
    <name evidence="1" type="ORF">C683_1062</name>
</gene>